<organism evidence="3 4">
    <name type="scientific">Metabacillus endolithicus</name>
    <dbReference type="NCBI Taxonomy" id="1535204"/>
    <lineage>
        <taxon>Bacteria</taxon>
        <taxon>Bacillati</taxon>
        <taxon>Bacillota</taxon>
        <taxon>Bacilli</taxon>
        <taxon>Bacillales</taxon>
        <taxon>Bacillaceae</taxon>
        <taxon>Metabacillus</taxon>
    </lineage>
</organism>
<name>A0ABW5C397_9BACI</name>
<dbReference type="EMBL" id="JBHUIK010000008">
    <property type="protein sequence ID" value="MFD2216642.1"/>
    <property type="molecule type" value="Genomic_DNA"/>
</dbReference>
<evidence type="ECO:0000259" key="2">
    <source>
        <dbReference type="Pfam" id="PF09350"/>
    </source>
</evidence>
<dbReference type="InterPro" id="IPR018961">
    <property type="entry name" value="DnaJ_homolog_subfam-C_membr-28"/>
</dbReference>
<dbReference type="InterPro" id="IPR052573">
    <property type="entry name" value="DnaJ_C_subfamily_28"/>
</dbReference>
<dbReference type="RefSeq" id="WP_379053452.1">
    <property type="nucleotide sequence ID" value="NZ_CP095550.1"/>
</dbReference>
<accession>A0ABW5C397</accession>
<keyword evidence="4" id="KW-1185">Reference proteome</keyword>
<feature type="domain" description="DnaJ homologue subfamily C member 28 conserved" evidence="2">
    <location>
        <begin position="9"/>
        <end position="75"/>
    </location>
</feature>
<keyword evidence="1" id="KW-0175">Coiled coil</keyword>
<gene>
    <name evidence="3" type="ORF">ACFSKK_23485</name>
</gene>
<protein>
    <submittedName>
        <fullName evidence="3">DUF1992 domain-containing protein</fullName>
    </submittedName>
</protein>
<dbReference type="PANTHER" id="PTHR39158:SF1">
    <property type="entry name" value="DNAJ HOMOLOG SUBFAMILY C MEMBER 28"/>
    <property type="match status" value="1"/>
</dbReference>
<proteinExistence type="predicted"/>
<sequence>MPLDLFSIIAEDKIKKAIEEGEFDNLPGQGKPLNLEDLSHIPEELRVAYKVLKNSNMLNDVEKLKKEISSIEDLIDATEDLQEKETLKQKKQERMLRIERLMKKRNAFQSPASSFYKDKVLNRFKK</sequence>
<evidence type="ECO:0000256" key="1">
    <source>
        <dbReference type="SAM" id="Coils"/>
    </source>
</evidence>
<evidence type="ECO:0000313" key="3">
    <source>
        <dbReference type="EMBL" id="MFD2216642.1"/>
    </source>
</evidence>
<feature type="coiled-coil region" evidence="1">
    <location>
        <begin position="54"/>
        <end position="104"/>
    </location>
</feature>
<reference evidence="4" key="1">
    <citation type="journal article" date="2019" name="Int. J. Syst. Evol. Microbiol.">
        <title>The Global Catalogue of Microorganisms (GCM) 10K type strain sequencing project: providing services to taxonomists for standard genome sequencing and annotation.</title>
        <authorList>
            <consortium name="The Broad Institute Genomics Platform"/>
            <consortium name="The Broad Institute Genome Sequencing Center for Infectious Disease"/>
            <person name="Wu L."/>
            <person name="Ma J."/>
        </authorList>
    </citation>
    <scope>NUCLEOTIDE SEQUENCE [LARGE SCALE GENOMIC DNA]</scope>
    <source>
        <strain evidence="4">CGMCC 1.15474</strain>
    </source>
</reference>
<dbReference type="Pfam" id="PF09350">
    <property type="entry name" value="DJC28_CD"/>
    <property type="match status" value="1"/>
</dbReference>
<comment type="caution">
    <text evidence="3">The sequence shown here is derived from an EMBL/GenBank/DDBJ whole genome shotgun (WGS) entry which is preliminary data.</text>
</comment>
<dbReference type="Proteomes" id="UP001597318">
    <property type="component" value="Unassembled WGS sequence"/>
</dbReference>
<dbReference type="PANTHER" id="PTHR39158">
    <property type="entry name" value="OS08G0560600 PROTEIN"/>
    <property type="match status" value="1"/>
</dbReference>
<evidence type="ECO:0000313" key="4">
    <source>
        <dbReference type="Proteomes" id="UP001597318"/>
    </source>
</evidence>